<organism evidence="2">
    <name type="scientific">Aphanomyces invadans</name>
    <dbReference type="NCBI Taxonomy" id="157072"/>
    <lineage>
        <taxon>Eukaryota</taxon>
        <taxon>Sar</taxon>
        <taxon>Stramenopiles</taxon>
        <taxon>Oomycota</taxon>
        <taxon>Saprolegniomycetes</taxon>
        <taxon>Saprolegniales</taxon>
        <taxon>Verrucalvaceae</taxon>
        <taxon>Aphanomyces</taxon>
    </lineage>
</organism>
<dbReference type="RefSeq" id="XP_008866527.1">
    <property type="nucleotide sequence ID" value="XM_008868305.1"/>
</dbReference>
<reference evidence="2" key="1">
    <citation type="submission" date="2013-12" db="EMBL/GenBank/DDBJ databases">
        <title>The Genome Sequence of Aphanomyces invadans NJM9701.</title>
        <authorList>
            <consortium name="The Broad Institute Genomics Platform"/>
            <person name="Russ C."/>
            <person name="Tyler B."/>
            <person name="van West P."/>
            <person name="Dieguez-Uribeondo J."/>
            <person name="Young S.K."/>
            <person name="Zeng Q."/>
            <person name="Gargeya S."/>
            <person name="Fitzgerald M."/>
            <person name="Abouelleil A."/>
            <person name="Alvarado L."/>
            <person name="Chapman S.B."/>
            <person name="Gainer-Dewar J."/>
            <person name="Goldberg J."/>
            <person name="Griggs A."/>
            <person name="Gujja S."/>
            <person name="Hansen M."/>
            <person name="Howarth C."/>
            <person name="Imamovic A."/>
            <person name="Ireland A."/>
            <person name="Larimer J."/>
            <person name="McCowan C."/>
            <person name="Murphy C."/>
            <person name="Pearson M."/>
            <person name="Poon T.W."/>
            <person name="Priest M."/>
            <person name="Roberts A."/>
            <person name="Saif S."/>
            <person name="Shea T."/>
            <person name="Sykes S."/>
            <person name="Wortman J."/>
            <person name="Nusbaum C."/>
            <person name="Birren B."/>
        </authorList>
    </citation>
    <scope>NUCLEOTIDE SEQUENCE [LARGE SCALE GENOMIC DNA]</scope>
    <source>
        <strain evidence="2">NJM9701</strain>
    </source>
</reference>
<dbReference type="GeneID" id="20081167"/>
<dbReference type="EMBL" id="KI913957">
    <property type="protein sequence ID" value="ETW05089.1"/>
    <property type="molecule type" value="Genomic_DNA"/>
</dbReference>
<accession>A0A024UFM9</accession>
<protein>
    <submittedName>
        <fullName evidence="2">Uncharacterized protein</fullName>
    </submittedName>
</protein>
<evidence type="ECO:0000313" key="2">
    <source>
        <dbReference type="EMBL" id="ETW05089.1"/>
    </source>
</evidence>
<feature type="compositionally biased region" description="Basic and acidic residues" evidence="1">
    <location>
        <begin position="18"/>
        <end position="33"/>
    </location>
</feature>
<gene>
    <name evidence="2" type="ORF">H310_04117</name>
</gene>
<sequence length="427" mass="47223">MIDPRRYSPADAPAFGKLEKFDLSDNSDDDCRPPRPVTPRRRLSISLALEDSPPTERELLHPANWTFVGKWQRAFRAAVPEIVTVTHGEGEFVNLGSTFAPPDITSCFSSSASDWLVLTQAIPCPDKATSSKSLQLALAYATHSHHSGAFDVALHSLPSGKMHFHESFHPKAGIRWRQLRRVLDLSRVPPTDSSLQLQWRGKGADEETGESAANEIFVGAKVANISLRYILEGSSGFNDLLELSSVRTTELIHPDKWTFSGDIIVETRLDLPEVIEVPPGAILVNLGGSMAPRSIPYCYTSSHGWGELLQTIPLVHRPVPRLHLTLCHAVRYDQGGQFAVEISSLPSGTVLLHERFARDKGLTWRKLVRIIDTSSMPRHDAILMFKWSGTDSDGCREHCGAKVANISLQVLPHGADCSSDDVELTWY</sequence>
<feature type="region of interest" description="Disordered" evidence="1">
    <location>
        <begin position="18"/>
        <end position="38"/>
    </location>
</feature>
<evidence type="ECO:0000256" key="1">
    <source>
        <dbReference type="SAM" id="MobiDB-lite"/>
    </source>
</evidence>
<dbReference type="VEuPathDB" id="FungiDB:H310_04117"/>
<dbReference type="OrthoDB" id="10439356at2759"/>
<name>A0A024UFM9_9STRA</name>
<dbReference type="AlphaFoldDB" id="A0A024UFM9"/>
<proteinExistence type="predicted"/>